<evidence type="ECO:0000256" key="1">
    <source>
        <dbReference type="SAM" id="Coils"/>
    </source>
</evidence>
<feature type="coiled-coil region" evidence="1">
    <location>
        <begin position="498"/>
        <end position="525"/>
    </location>
</feature>
<feature type="coiled-coil region" evidence="1">
    <location>
        <begin position="442"/>
        <end position="469"/>
    </location>
</feature>
<evidence type="ECO:0000313" key="2">
    <source>
        <dbReference type="EMBL" id="CAG2224868.1"/>
    </source>
</evidence>
<keyword evidence="1" id="KW-0175">Coiled coil</keyword>
<accession>A0A8S3STS6</accession>
<dbReference type="Proteomes" id="UP000683360">
    <property type="component" value="Unassembled WGS sequence"/>
</dbReference>
<sequence>MANVLRSEQSCWTITKRKVRSDAISDEDKRLAYNFWLSTEISRPTGNKKDVKRERLEPLVYASHMIHILEKTQTEVYTAFLAEYPDIKMSQRFFEKCKPFFVRPVREQDRTTCCCRYHIEFRTIFSELDDRESAVLDILDNLHCDSPLPALDVTYHTYSLLVDGLVAKGENVQQNLPFILNKINDTLIFNYPKKISNLTRKVRKYLESGGDKLATLKDLQKDPGLELPLIFPKYGITAECLVDRNILPIEHPLSLSVEDVLFLRRLLHYKNLPWTHAEYWVNTLLHTSVSVKSIRLQWNNIHQKFHHYRTSGSPGAGDDLFTFMSGQYHHPTTHGKSTKPNLKTVVTSQQQKIRKMRVELVQTYASLINATDEVEQLTLNNATLEGQMGDYQKLKNEIRYKCNAINDLKREIASLNPRNVNKRFKRCKKQIQNLQNHVKTQGEILNDRITMMLNENNELEKELGDLRGKICHSKTKYTQALKMKTYLKGKYKSVNKKAEDSKTDSKKHEKEINILQKQVESLQAMFMVKYIANISKNACTIHLANS</sequence>
<evidence type="ECO:0000313" key="3">
    <source>
        <dbReference type="Proteomes" id="UP000683360"/>
    </source>
</evidence>
<keyword evidence="3" id="KW-1185">Reference proteome</keyword>
<dbReference type="AlphaFoldDB" id="A0A8S3STS6"/>
<gene>
    <name evidence="2" type="ORF">MEDL_38029</name>
</gene>
<proteinExistence type="predicted"/>
<comment type="caution">
    <text evidence="2">The sequence shown here is derived from an EMBL/GenBank/DDBJ whole genome shotgun (WGS) entry which is preliminary data.</text>
</comment>
<protein>
    <submittedName>
        <fullName evidence="2">Uncharacterized protein</fullName>
    </submittedName>
</protein>
<reference evidence="2" key="1">
    <citation type="submission" date="2021-03" db="EMBL/GenBank/DDBJ databases">
        <authorList>
            <person name="Bekaert M."/>
        </authorList>
    </citation>
    <scope>NUCLEOTIDE SEQUENCE</scope>
</reference>
<dbReference type="OrthoDB" id="10358457at2759"/>
<organism evidence="2 3">
    <name type="scientific">Mytilus edulis</name>
    <name type="common">Blue mussel</name>
    <dbReference type="NCBI Taxonomy" id="6550"/>
    <lineage>
        <taxon>Eukaryota</taxon>
        <taxon>Metazoa</taxon>
        <taxon>Spiralia</taxon>
        <taxon>Lophotrochozoa</taxon>
        <taxon>Mollusca</taxon>
        <taxon>Bivalvia</taxon>
        <taxon>Autobranchia</taxon>
        <taxon>Pteriomorphia</taxon>
        <taxon>Mytilida</taxon>
        <taxon>Mytiloidea</taxon>
        <taxon>Mytilidae</taxon>
        <taxon>Mytilinae</taxon>
        <taxon>Mytilus</taxon>
    </lineage>
</organism>
<dbReference type="EMBL" id="CAJPWZ010001820">
    <property type="protein sequence ID" value="CAG2224868.1"/>
    <property type="molecule type" value="Genomic_DNA"/>
</dbReference>
<name>A0A8S3STS6_MYTED</name>
<feature type="coiled-coil region" evidence="1">
    <location>
        <begin position="367"/>
        <end position="411"/>
    </location>
</feature>